<protein>
    <submittedName>
        <fullName evidence="1">Uncharacterized protein</fullName>
    </submittedName>
</protein>
<evidence type="ECO:0000313" key="1">
    <source>
        <dbReference type="EMBL" id="KJV69035.1"/>
    </source>
</evidence>
<accession>A0A0F3NLW1</accession>
<dbReference type="Proteomes" id="UP000033562">
    <property type="component" value="Unassembled WGS sequence"/>
</dbReference>
<dbReference type="EMBL" id="LANX01000001">
    <property type="protein sequence ID" value="KJV69035.1"/>
    <property type="molecule type" value="Genomic_DNA"/>
</dbReference>
<proteinExistence type="predicted"/>
<name>A0A0F3NLW1_9RICK</name>
<dbReference type="AlphaFoldDB" id="A0A0F3NLW1"/>
<gene>
    <name evidence="1" type="ORF">NLO413_0409</name>
</gene>
<keyword evidence="2" id="KW-1185">Reference proteome</keyword>
<reference evidence="1 2" key="1">
    <citation type="submission" date="2015-02" db="EMBL/GenBank/DDBJ databases">
        <title>Genome Sequencing of Rickettsiales.</title>
        <authorList>
            <person name="Daugherty S.C."/>
            <person name="Su Q."/>
            <person name="Abolude K."/>
            <person name="Beier-Sexton M."/>
            <person name="Carlyon J.A."/>
            <person name="Carter R."/>
            <person name="Day N.P."/>
            <person name="Dumler S.J."/>
            <person name="Dyachenko V."/>
            <person name="Godinez A."/>
            <person name="Kurtti T.J."/>
            <person name="Lichay M."/>
            <person name="Mullins K.E."/>
            <person name="Ott S."/>
            <person name="Pappas-Brown V."/>
            <person name="Paris D.H."/>
            <person name="Patel P."/>
            <person name="Richards A.L."/>
            <person name="Sadzewicz L."/>
            <person name="Sears K."/>
            <person name="Seidman D."/>
            <person name="Sengamalay N."/>
            <person name="Stenos J."/>
            <person name="Tallon L.J."/>
            <person name="Vincent G."/>
            <person name="Fraser C.M."/>
            <person name="Munderloh U."/>
            <person name="Dunning-Hotopp J.C."/>
        </authorList>
    </citation>
    <scope>NUCLEOTIDE SEQUENCE [LARGE SCALE GENOMIC DNA]</scope>
    <source>
        <strain evidence="1 2">RAC413</strain>
    </source>
</reference>
<comment type="caution">
    <text evidence="1">The sequence shown here is derived from an EMBL/GenBank/DDBJ whole genome shotgun (WGS) entry which is preliminary data.</text>
</comment>
<sequence length="105" mass="11771">MIDVITITIIIHRINPGPPDFIAIAVPDMLPTPKLPPITVHKAAMEVNFVLLLVLNINEIANGNLNICIHFNFIDKYNPNNISNVVDGINNIKLSDCKTNSRFYY</sequence>
<organism evidence="1 2">
    <name type="scientific">Candidatus Neoehrlichia procyonis str. RAC413</name>
    <dbReference type="NCBI Taxonomy" id="1359163"/>
    <lineage>
        <taxon>Bacteria</taxon>
        <taxon>Pseudomonadati</taxon>
        <taxon>Pseudomonadota</taxon>
        <taxon>Alphaproteobacteria</taxon>
        <taxon>Rickettsiales</taxon>
        <taxon>Anaplasmataceae</taxon>
        <taxon>Candidatus Neoehrlichia</taxon>
    </lineage>
</organism>
<evidence type="ECO:0000313" key="2">
    <source>
        <dbReference type="Proteomes" id="UP000033562"/>
    </source>
</evidence>